<evidence type="ECO:0000313" key="6">
    <source>
        <dbReference type="Proteomes" id="UP000562027"/>
    </source>
</evidence>
<dbReference type="InterPro" id="IPR023346">
    <property type="entry name" value="Lysozyme-like_dom_sf"/>
</dbReference>
<dbReference type="CDD" id="cd00254">
    <property type="entry name" value="LT-like"/>
    <property type="match status" value="1"/>
</dbReference>
<organism evidence="5 6">
    <name type="scientific">Roseateles oligotrophus</name>
    <dbReference type="NCBI Taxonomy" id="1769250"/>
    <lineage>
        <taxon>Bacteria</taxon>
        <taxon>Pseudomonadati</taxon>
        <taxon>Pseudomonadota</taxon>
        <taxon>Betaproteobacteria</taxon>
        <taxon>Burkholderiales</taxon>
        <taxon>Sphaerotilaceae</taxon>
        <taxon>Roseateles</taxon>
    </lineage>
</organism>
<dbReference type="AlphaFoldDB" id="A0A840KZU8"/>
<feature type="transmembrane region" description="Helical" evidence="3">
    <location>
        <begin position="28"/>
        <end position="52"/>
    </location>
</feature>
<sequence>MTARRDLLSLARGTRATLSLFIKDIGQGLLVVSHNSLALVGLAVVALGLVFASQADLRKNVEEQALGWLNAREEARAQADGSAPLSAAEPSAVERATAADPKDLPRQQAAVAMWLSRRYKVAPEPISRLVQEAWAIGQKAQVEPTLILAIMAVESSFNPFAQSPVGAQGLMQVMTSVHNDKYEAFGGNLAAFDPITNLRVGVQVLRECIQRAGSVEEGLRYYVGAANLPDDAGYAARVMEIHGQMKSVATGRPVPPKPMRDTPPVPLASASPLASGDSPVQTEKVALVQ</sequence>
<accession>A0A840KZU8</accession>
<dbReference type="SUPFAM" id="SSF53955">
    <property type="entry name" value="Lysozyme-like"/>
    <property type="match status" value="1"/>
</dbReference>
<keyword evidence="3" id="KW-0472">Membrane</keyword>
<comment type="caution">
    <text evidence="5">The sequence shown here is derived from an EMBL/GenBank/DDBJ whole genome shotgun (WGS) entry which is preliminary data.</text>
</comment>
<evidence type="ECO:0000259" key="4">
    <source>
        <dbReference type="Pfam" id="PF01464"/>
    </source>
</evidence>
<reference evidence="5 6" key="1">
    <citation type="submission" date="2020-08" db="EMBL/GenBank/DDBJ databases">
        <title>Functional genomics of gut bacteria from endangered species of beetles.</title>
        <authorList>
            <person name="Carlos-Shanley C."/>
        </authorList>
    </citation>
    <scope>NUCLEOTIDE SEQUENCE [LARGE SCALE GENOMIC DNA]</scope>
    <source>
        <strain evidence="5 6">S00239</strain>
    </source>
</reference>
<dbReference type="PANTHER" id="PTHR37423">
    <property type="entry name" value="SOLUBLE LYTIC MUREIN TRANSGLYCOSYLASE-RELATED"/>
    <property type="match status" value="1"/>
</dbReference>
<dbReference type="Proteomes" id="UP000562027">
    <property type="component" value="Unassembled WGS sequence"/>
</dbReference>
<keyword evidence="3" id="KW-1133">Transmembrane helix</keyword>
<dbReference type="Pfam" id="PF01464">
    <property type="entry name" value="SLT"/>
    <property type="match status" value="1"/>
</dbReference>
<dbReference type="Gene3D" id="1.10.530.10">
    <property type="match status" value="1"/>
</dbReference>
<proteinExistence type="inferred from homology"/>
<dbReference type="RefSeq" id="WP_184294730.1">
    <property type="nucleotide sequence ID" value="NZ_JACHLP010000001.1"/>
</dbReference>
<evidence type="ECO:0000256" key="3">
    <source>
        <dbReference type="SAM" id="Phobius"/>
    </source>
</evidence>
<feature type="compositionally biased region" description="Pro residues" evidence="2">
    <location>
        <begin position="253"/>
        <end position="266"/>
    </location>
</feature>
<evidence type="ECO:0000256" key="2">
    <source>
        <dbReference type="SAM" id="MobiDB-lite"/>
    </source>
</evidence>
<evidence type="ECO:0000256" key="1">
    <source>
        <dbReference type="ARBA" id="ARBA00007734"/>
    </source>
</evidence>
<name>A0A840KZU8_9BURK</name>
<feature type="domain" description="Transglycosylase SLT" evidence="4">
    <location>
        <begin position="137"/>
        <end position="216"/>
    </location>
</feature>
<feature type="region of interest" description="Disordered" evidence="2">
    <location>
        <begin position="248"/>
        <end position="289"/>
    </location>
</feature>
<feature type="region of interest" description="Disordered" evidence="2">
    <location>
        <begin position="79"/>
        <end position="104"/>
    </location>
</feature>
<gene>
    <name evidence="5" type="ORF">HNP55_000015</name>
</gene>
<comment type="similarity">
    <text evidence="1">Belongs to the transglycosylase Slt family.</text>
</comment>
<keyword evidence="6" id="KW-1185">Reference proteome</keyword>
<dbReference type="InterPro" id="IPR008258">
    <property type="entry name" value="Transglycosylase_SLT_dom_1"/>
</dbReference>
<dbReference type="PANTHER" id="PTHR37423:SF2">
    <property type="entry name" value="MEMBRANE-BOUND LYTIC MUREIN TRANSGLYCOSYLASE C"/>
    <property type="match status" value="1"/>
</dbReference>
<dbReference type="EMBL" id="JACHLP010000001">
    <property type="protein sequence ID" value="MBB4841520.1"/>
    <property type="molecule type" value="Genomic_DNA"/>
</dbReference>
<protein>
    <recommendedName>
        <fullName evidence="4">Transglycosylase SLT domain-containing protein</fullName>
    </recommendedName>
</protein>
<keyword evidence="3" id="KW-0812">Transmembrane</keyword>
<evidence type="ECO:0000313" key="5">
    <source>
        <dbReference type="EMBL" id="MBB4841520.1"/>
    </source>
</evidence>